<evidence type="ECO:0000313" key="8">
    <source>
        <dbReference type="EMBL" id="RJP70117.1"/>
    </source>
</evidence>
<feature type="domain" description="HD" evidence="7">
    <location>
        <begin position="27"/>
        <end position="142"/>
    </location>
</feature>
<reference evidence="8 9" key="1">
    <citation type="journal article" date="2017" name="ISME J.">
        <title>Energy and carbon metabolisms in a deep terrestrial subsurface fluid microbial community.</title>
        <authorList>
            <person name="Momper L."/>
            <person name="Jungbluth S.P."/>
            <person name="Lee M.D."/>
            <person name="Amend J.P."/>
        </authorList>
    </citation>
    <scope>NUCLEOTIDE SEQUENCE [LARGE SCALE GENOMIC DNA]</scope>
    <source>
        <strain evidence="8">SURF_17</strain>
    </source>
</reference>
<dbReference type="Pfam" id="PF01966">
    <property type="entry name" value="HD"/>
    <property type="match status" value="1"/>
</dbReference>
<evidence type="ECO:0000256" key="3">
    <source>
        <dbReference type="ARBA" id="ARBA00022741"/>
    </source>
</evidence>
<evidence type="ECO:0000256" key="1">
    <source>
        <dbReference type="ARBA" id="ARBA00012506"/>
    </source>
</evidence>
<evidence type="ECO:0000256" key="2">
    <source>
        <dbReference type="ARBA" id="ARBA00022723"/>
    </source>
</evidence>
<evidence type="ECO:0000256" key="4">
    <source>
        <dbReference type="ARBA" id="ARBA00022801"/>
    </source>
</evidence>
<dbReference type="EC" id="3.6.1.41" evidence="1"/>
<dbReference type="InterPro" id="IPR051094">
    <property type="entry name" value="Diverse_Catalytic_Enzymes"/>
</dbReference>
<dbReference type="GO" id="GO:0000166">
    <property type="term" value="F:nucleotide binding"/>
    <property type="evidence" value="ECO:0007669"/>
    <property type="project" value="UniProtKB-KW"/>
</dbReference>
<keyword evidence="4" id="KW-0378">Hydrolase</keyword>
<evidence type="ECO:0000259" key="7">
    <source>
        <dbReference type="PROSITE" id="PS51831"/>
    </source>
</evidence>
<dbReference type="PROSITE" id="PS51831">
    <property type="entry name" value="HD"/>
    <property type="match status" value="1"/>
</dbReference>
<sequence length="197" mass="21711">MPAKTHMTEEQVRKAELYAEQNLSRGLLAHTRGCVQVAREFALRFGVSMEKAAVASYLHDIAKTISHDKQAALAKEMGMSAKEIRSYPPAVLHGPLGALIARKELGIDDPDVLQAIAAHSSGCRNMCGVAKVVFVADYIEHTRTFAGSANLRARKYANLDEATVSVLQHKMQYLLTEKAVIDPRALECWNELVGRPR</sequence>
<evidence type="ECO:0000256" key="6">
    <source>
        <dbReference type="ARBA" id="ARBA00049417"/>
    </source>
</evidence>
<proteinExistence type="predicted"/>
<dbReference type="InterPro" id="IPR003607">
    <property type="entry name" value="HD/PDEase_dom"/>
</dbReference>
<dbReference type="CDD" id="cd00077">
    <property type="entry name" value="HDc"/>
    <property type="match status" value="1"/>
</dbReference>
<dbReference type="GO" id="GO:0008803">
    <property type="term" value="F:bis(5'-nucleosyl)-tetraphosphatase (symmetrical) activity"/>
    <property type="evidence" value="ECO:0007669"/>
    <property type="project" value="UniProtKB-EC"/>
</dbReference>
<dbReference type="InterPro" id="IPR005249">
    <property type="entry name" value="YqeK"/>
</dbReference>
<dbReference type="AlphaFoldDB" id="A0A419EYF1"/>
<keyword evidence="5" id="KW-0408">Iron</keyword>
<dbReference type="NCBIfam" id="TIGR00488">
    <property type="entry name" value="bis(5'-nucleosyl)-tetraphosphatase (symmetrical) YqeK"/>
    <property type="match status" value="1"/>
</dbReference>
<accession>A0A419EYF1</accession>
<protein>
    <recommendedName>
        <fullName evidence="1">bis(5'-nucleosyl)-tetraphosphatase (symmetrical)</fullName>
        <ecNumber evidence="1">3.6.1.41</ecNumber>
    </recommendedName>
</protein>
<dbReference type="GO" id="GO:0046872">
    <property type="term" value="F:metal ion binding"/>
    <property type="evidence" value="ECO:0007669"/>
    <property type="project" value="UniProtKB-KW"/>
</dbReference>
<evidence type="ECO:0000313" key="9">
    <source>
        <dbReference type="Proteomes" id="UP000285961"/>
    </source>
</evidence>
<name>A0A419EYF1_9BACT</name>
<comment type="caution">
    <text evidence="8">The sequence shown here is derived from an EMBL/GenBank/DDBJ whole genome shotgun (WGS) entry which is preliminary data.</text>
</comment>
<dbReference type="EMBL" id="QZKI01000073">
    <property type="protein sequence ID" value="RJP70117.1"/>
    <property type="molecule type" value="Genomic_DNA"/>
</dbReference>
<dbReference type="Gene3D" id="1.10.3210.10">
    <property type="entry name" value="Hypothetical protein af1432"/>
    <property type="match status" value="1"/>
</dbReference>
<dbReference type="SMART" id="SM00471">
    <property type="entry name" value="HDc"/>
    <property type="match status" value="1"/>
</dbReference>
<organism evidence="8 9">
    <name type="scientific">Candidatus Abyssobacteria bacterium SURF_17</name>
    <dbReference type="NCBI Taxonomy" id="2093361"/>
    <lineage>
        <taxon>Bacteria</taxon>
        <taxon>Pseudomonadati</taxon>
        <taxon>Candidatus Hydrogenedentota</taxon>
        <taxon>Candidatus Abyssobacteria</taxon>
    </lineage>
</organism>
<evidence type="ECO:0000256" key="5">
    <source>
        <dbReference type="ARBA" id="ARBA00023004"/>
    </source>
</evidence>
<dbReference type="Proteomes" id="UP000285961">
    <property type="component" value="Unassembled WGS sequence"/>
</dbReference>
<dbReference type="PANTHER" id="PTHR35795:SF1">
    <property type="entry name" value="BIS(5'-NUCLEOSYL)-TETRAPHOSPHATASE, SYMMETRICAL"/>
    <property type="match status" value="1"/>
</dbReference>
<keyword evidence="2" id="KW-0479">Metal-binding</keyword>
<dbReference type="SUPFAM" id="SSF109604">
    <property type="entry name" value="HD-domain/PDEase-like"/>
    <property type="match status" value="1"/>
</dbReference>
<dbReference type="PANTHER" id="PTHR35795">
    <property type="entry name" value="SLR1885 PROTEIN"/>
    <property type="match status" value="1"/>
</dbReference>
<comment type="catalytic activity">
    <reaction evidence="6">
        <text>P(1),P(4)-bis(5'-adenosyl) tetraphosphate + H2O = 2 ADP + 2 H(+)</text>
        <dbReference type="Rhea" id="RHEA:24252"/>
        <dbReference type="ChEBI" id="CHEBI:15377"/>
        <dbReference type="ChEBI" id="CHEBI:15378"/>
        <dbReference type="ChEBI" id="CHEBI:58141"/>
        <dbReference type="ChEBI" id="CHEBI:456216"/>
        <dbReference type="EC" id="3.6.1.41"/>
    </reaction>
</comment>
<dbReference type="InterPro" id="IPR006674">
    <property type="entry name" value="HD_domain"/>
</dbReference>
<keyword evidence="3" id="KW-0547">Nucleotide-binding</keyword>
<gene>
    <name evidence="8" type="ORF">C4532_09790</name>
</gene>